<dbReference type="EMBL" id="WUMU01000001">
    <property type="protein sequence ID" value="MXN16341.1"/>
    <property type="molecule type" value="Genomic_DNA"/>
</dbReference>
<accession>A0A6L7FWV9</accession>
<organism evidence="3 4">
    <name type="scientific">Pseudooceanicola albus</name>
    <dbReference type="NCBI Taxonomy" id="2692189"/>
    <lineage>
        <taxon>Bacteria</taxon>
        <taxon>Pseudomonadati</taxon>
        <taxon>Pseudomonadota</taxon>
        <taxon>Alphaproteobacteria</taxon>
        <taxon>Rhodobacterales</taxon>
        <taxon>Paracoccaceae</taxon>
        <taxon>Pseudooceanicola</taxon>
    </lineage>
</organism>
<dbReference type="Pfam" id="PF10145">
    <property type="entry name" value="PhageMin_Tail"/>
    <property type="match status" value="1"/>
</dbReference>
<protein>
    <submittedName>
        <fullName evidence="3">Phage tail tape measure protein</fullName>
    </submittedName>
</protein>
<dbReference type="PANTHER" id="PTHR37813">
    <property type="entry name" value="FELS-2 PROPHAGE PROTEIN"/>
    <property type="match status" value="1"/>
</dbReference>
<name>A0A6L7FWV9_9RHOB</name>
<comment type="caution">
    <text evidence="3">The sequence shown here is derived from an EMBL/GenBank/DDBJ whole genome shotgun (WGS) entry which is preliminary data.</text>
</comment>
<dbReference type="AlphaFoldDB" id="A0A6L7FWV9"/>
<dbReference type="NCBIfam" id="TIGR01760">
    <property type="entry name" value="tape_meas_TP901"/>
    <property type="match status" value="1"/>
</dbReference>
<dbReference type="PANTHER" id="PTHR37813:SF1">
    <property type="entry name" value="FELS-2 PROPHAGE PROTEIN"/>
    <property type="match status" value="1"/>
</dbReference>
<dbReference type="InterPro" id="IPR010090">
    <property type="entry name" value="Phage_tape_meas"/>
</dbReference>
<gene>
    <name evidence="3" type="ORF">GR170_00725</name>
</gene>
<proteinExistence type="predicted"/>
<reference evidence="3 4" key="1">
    <citation type="submission" date="2019-12" db="EMBL/GenBank/DDBJ databases">
        <authorList>
            <person name="Li M."/>
        </authorList>
    </citation>
    <scope>NUCLEOTIDE SEQUENCE [LARGE SCALE GENOMIC DNA]</scope>
    <source>
        <strain evidence="3 4">GBMRC 2024</strain>
    </source>
</reference>
<evidence type="ECO:0000313" key="3">
    <source>
        <dbReference type="EMBL" id="MXN16341.1"/>
    </source>
</evidence>
<evidence type="ECO:0000256" key="1">
    <source>
        <dbReference type="ARBA" id="ARBA00022612"/>
    </source>
</evidence>
<evidence type="ECO:0000313" key="4">
    <source>
        <dbReference type="Proteomes" id="UP000477911"/>
    </source>
</evidence>
<evidence type="ECO:0000259" key="2">
    <source>
        <dbReference type="Pfam" id="PF10145"/>
    </source>
</evidence>
<keyword evidence="4" id="KW-1185">Reference proteome</keyword>
<sequence length="858" mass="90899">MVSKRIETQLTIKAVDRYSGALKQMATVTGRFAEDVRSEMGRLQQMRGPLRLIEDFRKQQAVTRESAASLDRARERVRQLKLEITTTANPTQALRREFDSARRAADRLEQKHGQNRATLRGLQSQLEQAGVKTRDLAGEQARLSAALDQGTTAFGRQMQKMERLAQAQEKIAAGRQRMERTLATSANLSFTGMASLGTGRRIATSLSNPIKQAVDFESAMADVKKVVNFDAPDGLAKMSDDILKMSGRIPMAAEGIAAIVAAGGQSGLKTEELTKFAEMAAKVGVAFDISAEKSGDAMASIKTALGLSLDDTGKVFDAINHLSNNMASTAPKVLDFMTRAGSAGQQAGFSADETLAIGSAMIAAGAEADVAATSFLNMGRALTKGNSATDRQSAAMQKLGLNTVTVAKRMQKDATGTLEDVLMRINKMPDYMRTSIISDIFGDEARALGPLVGNVDLLRQALGLVAKESNFAGSASQEYAVRAETTANNLQLMHNKVDRLGITLGEVLIPPMNDLLDRIAPIIDGLTEWTKVHPGLTRYIMAGAAATAGLAITGGLLMSAAAGLIGTLAVLRFGLVGLGARSALVAGEVGGVGRAFGLLLKLPKFALSSLITPLRWGTALLPNFAPGLARFAGFRRDATDQMTRLERSVASKSKAMQASLNSIKWGAFSAGAMAFLAMRNLPEGAEAQAEFRQQNREKMDNTFRNMPVLGWAMGKYEDAVTAVHGAPPGDGVAGDSAGALQQRARGGPFGPRPLLVGERGPELYFPNRSGFIATNRQLQGLQAAVQGIRMAGAAAVAASVAAAPVAAATRPSDGLRIEINRVNITVPSGISDPEAIVDLMETRLGDRLAATLQASFAD</sequence>
<keyword evidence="1" id="KW-1188">Viral release from host cell</keyword>
<feature type="domain" description="Phage tail tape measure protein" evidence="2">
    <location>
        <begin position="240"/>
        <end position="442"/>
    </location>
</feature>
<dbReference type="Proteomes" id="UP000477911">
    <property type="component" value="Unassembled WGS sequence"/>
</dbReference>
<dbReference type="RefSeq" id="WP_160890885.1">
    <property type="nucleotide sequence ID" value="NZ_WUMU01000001.1"/>
</dbReference>